<dbReference type="Proteomes" id="UP000750711">
    <property type="component" value="Unassembled WGS sequence"/>
</dbReference>
<name>A0A9P8L4D9_9PEZI</name>
<proteinExistence type="predicted"/>
<dbReference type="EMBL" id="JAGHQM010002759">
    <property type="protein sequence ID" value="KAH0548182.1"/>
    <property type="molecule type" value="Genomic_DNA"/>
</dbReference>
<protein>
    <submittedName>
        <fullName evidence="1">Uncharacterized protein</fullName>
    </submittedName>
</protein>
<organism evidence="1 2">
    <name type="scientific">Trichoglossum hirsutum</name>
    <dbReference type="NCBI Taxonomy" id="265104"/>
    <lineage>
        <taxon>Eukaryota</taxon>
        <taxon>Fungi</taxon>
        <taxon>Dikarya</taxon>
        <taxon>Ascomycota</taxon>
        <taxon>Pezizomycotina</taxon>
        <taxon>Geoglossomycetes</taxon>
        <taxon>Geoglossales</taxon>
        <taxon>Geoglossaceae</taxon>
        <taxon>Trichoglossum</taxon>
    </lineage>
</organism>
<accession>A0A9P8L4D9</accession>
<comment type="caution">
    <text evidence="1">The sequence shown here is derived from an EMBL/GenBank/DDBJ whole genome shotgun (WGS) entry which is preliminary data.</text>
</comment>
<dbReference type="AlphaFoldDB" id="A0A9P8L4D9"/>
<sequence length="86" mass="9810">IKKITFEQSYDPNVSHELKDEYFIDACTGQPKTITEEAITEILKKIKESCEGRELTATELGYSVGISERSALQVLHANQLRKWKPI</sequence>
<reference evidence="1" key="1">
    <citation type="submission" date="2021-03" db="EMBL/GenBank/DDBJ databases">
        <title>Comparative genomics and phylogenomic investigation of the class Geoglossomycetes provide insights into ecological specialization and systematics.</title>
        <authorList>
            <person name="Melie T."/>
            <person name="Pirro S."/>
            <person name="Miller A.N."/>
            <person name="Quandt A."/>
        </authorList>
    </citation>
    <scope>NUCLEOTIDE SEQUENCE</scope>
    <source>
        <strain evidence="1">CAQ_001_2017</strain>
    </source>
</reference>
<feature type="non-terminal residue" evidence="1">
    <location>
        <position position="1"/>
    </location>
</feature>
<evidence type="ECO:0000313" key="2">
    <source>
        <dbReference type="Proteomes" id="UP000750711"/>
    </source>
</evidence>
<gene>
    <name evidence="1" type="ORF">GP486_008098</name>
</gene>
<keyword evidence="2" id="KW-1185">Reference proteome</keyword>
<evidence type="ECO:0000313" key="1">
    <source>
        <dbReference type="EMBL" id="KAH0548182.1"/>
    </source>
</evidence>